<dbReference type="Proteomes" id="UP001620262">
    <property type="component" value="Unassembled WGS sequence"/>
</dbReference>
<keyword evidence="1" id="KW-0812">Transmembrane</keyword>
<organism evidence="2 3">
    <name type="scientific">Pseudoalteromonas rhizosphaerae</name>
    <dbReference type="NCBI Taxonomy" id="2518973"/>
    <lineage>
        <taxon>Bacteria</taxon>
        <taxon>Pseudomonadati</taxon>
        <taxon>Pseudomonadota</taxon>
        <taxon>Gammaproteobacteria</taxon>
        <taxon>Alteromonadales</taxon>
        <taxon>Pseudoalteromonadaceae</taxon>
        <taxon>Pseudoalteromonas</taxon>
    </lineage>
</organism>
<sequence>MFNLGAMGGAANTATATAVNNMTAMPQQSAWGNFTGGVNNALGNAMNLYGQFEQIQAMKKSAGVTQVEKQNTTEYDNGAAVLVDNPKTPAIPNSKTNEVMVFGFPQKTVLMAFGGLLVVGVLLKVAKS</sequence>
<dbReference type="InterPro" id="IPR048973">
    <property type="entry name" value="PM2_P3-like"/>
</dbReference>
<reference evidence="2 3" key="1">
    <citation type="submission" date="2024-11" db="EMBL/GenBank/DDBJ databases">
        <title>The Natural Products Discovery Center: Release of the First 8490 Sequenced Strains for Exploring Actinobacteria Biosynthetic Diversity.</title>
        <authorList>
            <person name="Kalkreuter E."/>
            <person name="Kautsar S.A."/>
            <person name="Yang D."/>
            <person name="Bader C.D."/>
            <person name="Teijaro C.N."/>
            <person name="Fluegel L."/>
            <person name="Davis C.M."/>
            <person name="Simpson J.R."/>
            <person name="Lauterbach L."/>
            <person name="Steele A.D."/>
            <person name="Gui C."/>
            <person name="Meng S."/>
            <person name="Li G."/>
            <person name="Viehrig K."/>
            <person name="Ye F."/>
            <person name="Su P."/>
            <person name="Kiefer A.F."/>
            <person name="Nichols A."/>
            <person name="Cepeda A.J."/>
            <person name="Yan W."/>
            <person name="Fan B."/>
            <person name="Jiang Y."/>
            <person name="Adhikari A."/>
            <person name="Zheng C.-J."/>
            <person name="Schuster L."/>
            <person name="Cowan T.M."/>
            <person name="Smanski M.J."/>
            <person name="Chevrette M.G."/>
            <person name="De Carvalho L.P.S."/>
            <person name="Shen B."/>
        </authorList>
    </citation>
    <scope>NUCLEOTIDE SEQUENCE [LARGE SCALE GENOMIC DNA]</scope>
    <source>
        <strain evidence="2 3">NPDC078403</strain>
    </source>
</reference>
<protein>
    <submittedName>
        <fullName evidence="2">Uncharacterized protein</fullName>
    </submittedName>
</protein>
<name>A0ABW8KZI8_9GAMM</name>
<keyword evidence="3" id="KW-1185">Reference proteome</keyword>
<comment type="caution">
    <text evidence="2">The sequence shown here is derived from an EMBL/GenBank/DDBJ whole genome shotgun (WGS) entry which is preliminary data.</text>
</comment>
<dbReference type="Pfam" id="PF20812">
    <property type="entry name" value="PM2_P3"/>
    <property type="match status" value="1"/>
</dbReference>
<accession>A0ABW8KZI8</accession>
<evidence type="ECO:0000256" key="1">
    <source>
        <dbReference type="SAM" id="Phobius"/>
    </source>
</evidence>
<evidence type="ECO:0000313" key="3">
    <source>
        <dbReference type="Proteomes" id="UP001620262"/>
    </source>
</evidence>
<evidence type="ECO:0000313" key="2">
    <source>
        <dbReference type="EMBL" id="MFK3865168.1"/>
    </source>
</evidence>
<gene>
    <name evidence="2" type="ORF">ACI2JU_15015</name>
</gene>
<keyword evidence="1" id="KW-0472">Membrane</keyword>
<proteinExistence type="predicted"/>
<feature type="transmembrane region" description="Helical" evidence="1">
    <location>
        <begin position="108"/>
        <end position="126"/>
    </location>
</feature>
<dbReference type="EMBL" id="JBJDOT010000021">
    <property type="protein sequence ID" value="MFK3865168.1"/>
    <property type="molecule type" value="Genomic_DNA"/>
</dbReference>
<keyword evidence="1" id="KW-1133">Transmembrane helix</keyword>
<dbReference type="RefSeq" id="WP_404675844.1">
    <property type="nucleotide sequence ID" value="NZ_JBJDOT010000021.1"/>
</dbReference>